<reference evidence="2 3" key="1">
    <citation type="submission" date="2024-09" db="EMBL/GenBank/DDBJ databases">
        <title>Chromosome-scale assembly of Riccia fluitans.</title>
        <authorList>
            <person name="Paukszto L."/>
            <person name="Sawicki J."/>
            <person name="Karawczyk K."/>
            <person name="Piernik-Szablinska J."/>
            <person name="Szczecinska M."/>
            <person name="Mazdziarz M."/>
        </authorList>
    </citation>
    <scope>NUCLEOTIDE SEQUENCE [LARGE SCALE GENOMIC DNA]</scope>
    <source>
        <strain evidence="2">Rf_01</strain>
        <tissue evidence="2">Aerial parts of the thallus</tissue>
    </source>
</reference>
<feature type="compositionally biased region" description="Basic residues" evidence="1">
    <location>
        <begin position="1"/>
        <end position="10"/>
    </location>
</feature>
<keyword evidence="3" id="KW-1185">Reference proteome</keyword>
<evidence type="ECO:0000313" key="2">
    <source>
        <dbReference type="EMBL" id="KAL2633151.1"/>
    </source>
</evidence>
<feature type="compositionally biased region" description="Basic and acidic residues" evidence="1">
    <location>
        <begin position="60"/>
        <end position="72"/>
    </location>
</feature>
<accession>A0ABD1YQV0</accession>
<organism evidence="2 3">
    <name type="scientific">Riccia fluitans</name>
    <dbReference type="NCBI Taxonomy" id="41844"/>
    <lineage>
        <taxon>Eukaryota</taxon>
        <taxon>Viridiplantae</taxon>
        <taxon>Streptophyta</taxon>
        <taxon>Embryophyta</taxon>
        <taxon>Marchantiophyta</taxon>
        <taxon>Marchantiopsida</taxon>
        <taxon>Marchantiidae</taxon>
        <taxon>Marchantiales</taxon>
        <taxon>Ricciaceae</taxon>
        <taxon>Riccia</taxon>
    </lineage>
</organism>
<dbReference type="EMBL" id="JBHFFA010000003">
    <property type="protein sequence ID" value="KAL2633151.1"/>
    <property type="molecule type" value="Genomic_DNA"/>
</dbReference>
<feature type="compositionally biased region" description="Polar residues" evidence="1">
    <location>
        <begin position="73"/>
        <end position="93"/>
    </location>
</feature>
<dbReference type="AlphaFoldDB" id="A0ABD1YQV0"/>
<name>A0ABD1YQV0_9MARC</name>
<sequence length="119" mass="13812">MNKRGGRKQRWTTSKPASGSVVEGENEAEYWRNDLARKRRKHWNEMDNGRAEGAAQVRRASMETAKRAERSRAWQSEPDTTTSKQSKLSHEWQQANNEEMTQIMKNHPRETTNIKAGND</sequence>
<gene>
    <name evidence="2" type="ORF">R1flu_004630</name>
</gene>
<evidence type="ECO:0000256" key="1">
    <source>
        <dbReference type="SAM" id="MobiDB-lite"/>
    </source>
</evidence>
<comment type="caution">
    <text evidence="2">The sequence shown here is derived from an EMBL/GenBank/DDBJ whole genome shotgun (WGS) entry which is preliminary data.</text>
</comment>
<protein>
    <submittedName>
        <fullName evidence="2">Uncharacterized protein</fullName>
    </submittedName>
</protein>
<feature type="region of interest" description="Disordered" evidence="1">
    <location>
        <begin position="42"/>
        <end position="93"/>
    </location>
</feature>
<evidence type="ECO:0000313" key="3">
    <source>
        <dbReference type="Proteomes" id="UP001605036"/>
    </source>
</evidence>
<proteinExistence type="predicted"/>
<feature type="region of interest" description="Disordered" evidence="1">
    <location>
        <begin position="1"/>
        <end position="26"/>
    </location>
</feature>
<dbReference type="Proteomes" id="UP001605036">
    <property type="component" value="Unassembled WGS sequence"/>
</dbReference>